<sequence>MQGLRLRTWSLHPRPSLFTKFPIRSAHSGSATPSSTKTHFQNHPTFRHAAVPKRRWQASSVGFGGYRVNRGNEGHAKALKLALQADVNVVDTSSHFSNGSSEELIGGVLDDVIKTKEVDRESLIVITKCGYINLPPTTPAPTFPHTRISDTVAHSLHPTFLKDEISRSLDRLRLNTIDVFMLNNPERLLLGRDKKITKSELNSHLTTAFNHLDSEVSSGRIKSYGICSHSLANPSSPEHFSLSDVMRAAKNGGSRVDDNFVAVEFPFNLFEREAFEGVGGVMRVAKEHGLFPIVHRPLYAIAGGRVRSLSTRFDVSIEDEPAISDRLTTNLEQMGRLELELSDTLGSDSSSTTMVAKFVWGQVLAENFGRLTQDSFAAQHYLEKQVLPALKRDLEELRGFAEGEEEVREWGLQYEKAAQEVITSILQMCKITALRHNLDLLAELKMRVPALKSVDSLAAVATIGAASALDVVNGNGSGVGEGGGCVLVGMRREEYVREIVEVAGKGVRLDEKGVEGLLGSWALQ</sequence>
<evidence type="ECO:0000313" key="3">
    <source>
        <dbReference type="Proteomes" id="UP001212841"/>
    </source>
</evidence>
<dbReference type="Pfam" id="PF00248">
    <property type="entry name" value="Aldo_ket_red"/>
    <property type="match status" value="1"/>
</dbReference>
<dbReference type="PANTHER" id="PTHR42686:SF1">
    <property type="entry name" value="GH17980P-RELATED"/>
    <property type="match status" value="1"/>
</dbReference>
<organism evidence="2 3">
    <name type="scientific">Rhizophlyctis rosea</name>
    <dbReference type="NCBI Taxonomy" id="64517"/>
    <lineage>
        <taxon>Eukaryota</taxon>
        <taxon>Fungi</taxon>
        <taxon>Fungi incertae sedis</taxon>
        <taxon>Chytridiomycota</taxon>
        <taxon>Chytridiomycota incertae sedis</taxon>
        <taxon>Chytridiomycetes</taxon>
        <taxon>Rhizophlyctidales</taxon>
        <taxon>Rhizophlyctidaceae</taxon>
        <taxon>Rhizophlyctis</taxon>
    </lineage>
</organism>
<reference evidence="2" key="1">
    <citation type="submission" date="2020-05" db="EMBL/GenBank/DDBJ databases">
        <title>Phylogenomic resolution of chytrid fungi.</title>
        <authorList>
            <person name="Stajich J.E."/>
            <person name="Amses K."/>
            <person name="Simmons R."/>
            <person name="Seto K."/>
            <person name="Myers J."/>
            <person name="Bonds A."/>
            <person name="Quandt C.A."/>
            <person name="Barry K."/>
            <person name="Liu P."/>
            <person name="Grigoriev I."/>
            <person name="Longcore J.E."/>
            <person name="James T.Y."/>
        </authorList>
    </citation>
    <scope>NUCLEOTIDE SEQUENCE</scope>
    <source>
        <strain evidence="2">JEL0318</strain>
    </source>
</reference>
<dbReference type="InterPro" id="IPR036812">
    <property type="entry name" value="NAD(P)_OxRdtase_dom_sf"/>
</dbReference>
<dbReference type="GO" id="GO:0016491">
    <property type="term" value="F:oxidoreductase activity"/>
    <property type="evidence" value="ECO:0007669"/>
    <property type="project" value="InterPro"/>
</dbReference>
<evidence type="ECO:0000313" key="2">
    <source>
        <dbReference type="EMBL" id="KAJ3055635.1"/>
    </source>
</evidence>
<feature type="domain" description="NADP-dependent oxidoreductase" evidence="1">
    <location>
        <begin position="61"/>
        <end position="442"/>
    </location>
</feature>
<dbReference type="GO" id="GO:0005829">
    <property type="term" value="C:cytosol"/>
    <property type="evidence" value="ECO:0007669"/>
    <property type="project" value="TreeGrafter"/>
</dbReference>
<dbReference type="Proteomes" id="UP001212841">
    <property type="component" value="Unassembled WGS sequence"/>
</dbReference>
<dbReference type="PANTHER" id="PTHR42686">
    <property type="entry name" value="GH17980P-RELATED"/>
    <property type="match status" value="1"/>
</dbReference>
<comment type="caution">
    <text evidence="2">The sequence shown here is derived from an EMBL/GenBank/DDBJ whole genome shotgun (WGS) entry which is preliminary data.</text>
</comment>
<evidence type="ECO:0000259" key="1">
    <source>
        <dbReference type="Pfam" id="PF00248"/>
    </source>
</evidence>
<protein>
    <recommendedName>
        <fullName evidence="1">NADP-dependent oxidoreductase domain-containing protein</fullName>
    </recommendedName>
</protein>
<name>A0AAD5X560_9FUNG</name>
<dbReference type="EMBL" id="JADGJD010000069">
    <property type="protein sequence ID" value="KAJ3055635.1"/>
    <property type="molecule type" value="Genomic_DNA"/>
</dbReference>
<gene>
    <name evidence="2" type="ORF">HK097_009834</name>
</gene>
<dbReference type="Gene3D" id="3.20.20.100">
    <property type="entry name" value="NADP-dependent oxidoreductase domain"/>
    <property type="match status" value="1"/>
</dbReference>
<proteinExistence type="predicted"/>
<dbReference type="InterPro" id="IPR023210">
    <property type="entry name" value="NADP_OxRdtase_dom"/>
</dbReference>
<accession>A0AAD5X560</accession>
<dbReference type="InterPro" id="IPR020471">
    <property type="entry name" value="AKR"/>
</dbReference>
<keyword evidence="3" id="KW-1185">Reference proteome</keyword>
<dbReference type="CDD" id="cd19099">
    <property type="entry name" value="AKR_unchar"/>
    <property type="match status" value="1"/>
</dbReference>
<dbReference type="SUPFAM" id="SSF51430">
    <property type="entry name" value="NAD(P)-linked oxidoreductase"/>
    <property type="match status" value="1"/>
</dbReference>
<dbReference type="AlphaFoldDB" id="A0AAD5X560"/>